<proteinExistence type="predicted"/>
<dbReference type="OrthoDB" id="10256176at2759"/>
<name>A0A232LQK2_9EURO</name>
<reference evidence="3 4" key="1">
    <citation type="journal article" date="2015" name="Environ. Microbiol.">
        <title>Metagenome sequence of Elaphomyces granulatus from sporocarp tissue reveals Ascomycota ectomycorrhizal fingerprints of genome expansion and a Proteobacteria-rich microbiome.</title>
        <authorList>
            <person name="Quandt C.A."/>
            <person name="Kohler A."/>
            <person name="Hesse C.N."/>
            <person name="Sharpton T.J."/>
            <person name="Martin F."/>
            <person name="Spatafora J.W."/>
        </authorList>
    </citation>
    <scope>NUCLEOTIDE SEQUENCE [LARGE SCALE GENOMIC DNA]</scope>
    <source>
        <strain evidence="3 4">OSC145934</strain>
    </source>
</reference>
<dbReference type="Gene3D" id="3.40.50.150">
    <property type="entry name" value="Vaccinia Virus protein VP39"/>
    <property type="match status" value="1"/>
</dbReference>
<dbReference type="InterPro" id="IPR013216">
    <property type="entry name" value="Methyltransf_11"/>
</dbReference>
<dbReference type="Proteomes" id="UP000243515">
    <property type="component" value="Unassembled WGS sequence"/>
</dbReference>
<evidence type="ECO:0000256" key="1">
    <source>
        <dbReference type="SAM" id="MobiDB-lite"/>
    </source>
</evidence>
<evidence type="ECO:0000259" key="2">
    <source>
        <dbReference type="Pfam" id="PF08241"/>
    </source>
</evidence>
<gene>
    <name evidence="3" type="ORF">Egran_05797</name>
</gene>
<protein>
    <recommendedName>
        <fullName evidence="2">Methyltransferase type 11 domain-containing protein</fullName>
    </recommendedName>
</protein>
<sequence>MADSLRVATLTSPPPRQAHGTVLNTIIEDLRERESIQSWVTRRGSVGIVESGKAFSGRMLSPQDALKIHQVDQHRLSVPLSDVSSSCCSDMDWPTRPRAFDDLYDVTDDDTDDCPSLTSSRPTSLATTFRSSTCSTNSRGRVSLPSLMIPSTTLWTPIRSGPKSSPVPPTPPPKIPVSSATLSLLPRFVPALHTPPSLDGSVSSDQVSNISAPPTPDISLAPETSWERQPIRVRNESEEAEEAQTVDLASNPSDDEVAIEASDANWDPLLDSFPAIPGRVEGDPSTTIPIRLEGEGEEEEAASVEVHGQFDDGVMLPADAMATLRHIPLDYPPEPWSEVSERNDEMWELPQSGSGAVVTEDIAPPSALSTYSFTNLSIPSPGGFFSSLGHRARHTWAFPSANNPPSSATAEQFYNAPWNRVDGEIVEQVVECPAQVSTEDQLTAVPISAGPPTAIKITIESEPVTESTAHPASPESPVAEEVQEIGRPHAHYEYDESYAEELKKQTVENLDRTSIWIAAQESYLAALCETNPANEISSASSTDASTDASADASSIDASSTDGEREEEDSPEPVLKKAVRFEEKAQDTNDDALPLAPVSKDSIYWRGFQSILRQSRRRDAFLHSNSRFDAVQSVRLGSADKHINGLMGKYELVQPERPPYKGPFCHAPRNTVAAELLEERAMFEKVEKEQAVLDQLSQSMWAMDALRYLNGGSLLSSPASKRLSAAVQPLGSPESAGKRRIRVLDLGGQAACGWAWHLAHDHPNVKIYTVVTKQQAVNNGIKGPSNHRQVSVPCLWKLPFRDNQFDVISARSLYALLRAESPVGEEMDEFDLCLQECYRCLKPGGYLEFFVMDSEIARAGPYGSAASVEFAFNLKTRGYDPAATKRFLSRLRRGRFVGIKRAWMFLPMGIEPVKSQAPQETPSLVASGRVHSMEAIHGPIGSTADVASMTGLLGGWAWEQWMLKLQMEMGREREKLLEGIGSVFDEGRKNGSGWTCLCGWAMKPKRKRPAESSIEENVL</sequence>
<evidence type="ECO:0000313" key="4">
    <source>
        <dbReference type="Proteomes" id="UP000243515"/>
    </source>
</evidence>
<feature type="region of interest" description="Disordered" evidence="1">
    <location>
        <begin position="535"/>
        <end position="574"/>
    </location>
</feature>
<dbReference type="GO" id="GO:0008757">
    <property type="term" value="F:S-adenosylmethionine-dependent methyltransferase activity"/>
    <property type="evidence" value="ECO:0007669"/>
    <property type="project" value="InterPro"/>
</dbReference>
<dbReference type="Pfam" id="PF08241">
    <property type="entry name" value="Methyltransf_11"/>
    <property type="match status" value="1"/>
</dbReference>
<dbReference type="SUPFAM" id="SSF53335">
    <property type="entry name" value="S-adenosyl-L-methionine-dependent methyltransferases"/>
    <property type="match status" value="1"/>
</dbReference>
<feature type="compositionally biased region" description="Polar residues" evidence="1">
    <location>
        <begin position="200"/>
        <end position="212"/>
    </location>
</feature>
<keyword evidence="4" id="KW-1185">Reference proteome</keyword>
<feature type="region of interest" description="Disordered" evidence="1">
    <location>
        <begin position="196"/>
        <end position="228"/>
    </location>
</feature>
<accession>A0A232LQK2</accession>
<dbReference type="AlphaFoldDB" id="A0A232LQK2"/>
<dbReference type="EMBL" id="NPHW01005743">
    <property type="protein sequence ID" value="OXV06436.1"/>
    <property type="molecule type" value="Genomic_DNA"/>
</dbReference>
<comment type="caution">
    <text evidence="3">The sequence shown here is derived from an EMBL/GenBank/DDBJ whole genome shotgun (WGS) entry which is preliminary data.</text>
</comment>
<dbReference type="PANTHER" id="PTHR43591:SF103">
    <property type="entry name" value="METHYLTRANSFERASE TYPE 11 DOMAIN-CONTAINING PROTEIN"/>
    <property type="match status" value="1"/>
</dbReference>
<dbReference type="PANTHER" id="PTHR43591">
    <property type="entry name" value="METHYLTRANSFERASE"/>
    <property type="match status" value="1"/>
</dbReference>
<feature type="compositionally biased region" description="Low complexity" evidence="1">
    <location>
        <begin position="536"/>
        <end position="560"/>
    </location>
</feature>
<feature type="domain" description="Methyltransferase type 11" evidence="2">
    <location>
        <begin position="796"/>
        <end position="846"/>
    </location>
</feature>
<evidence type="ECO:0000313" key="3">
    <source>
        <dbReference type="EMBL" id="OXV06436.1"/>
    </source>
</evidence>
<dbReference type="InterPro" id="IPR029063">
    <property type="entry name" value="SAM-dependent_MTases_sf"/>
</dbReference>
<organism evidence="3 4">
    <name type="scientific">Elaphomyces granulatus</name>
    <dbReference type="NCBI Taxonomy" id="519963"/>
    <lineage>
        <taxon>Eukaryota</taxon>
        <taxon>Fungi</taxon>
        <taxon>Dikarya</taxon>
        <taxon>Ascomycota</taxon>
        <taxon>Pezizomycotina</taxon>
        <taxon>Eurotiomycetes</taxon>
        <taxon>Eurotiomycetidae</taxon>
        <taxon>Eurotiales</taxon>
        <taxon>Elaphomycetaceae</taxon>
        <taxon>Elaphomyces</taxon>
    </lineage>
</organism>